<sequence length="328" mass="33963">MVDSKTLCRVSLETYSAFMVALTAVYLWSQCGVRHSFVEVREETQEHNDGVVFTESGGAEYMLVTLSHILHLSCLALFLFGYKSGVKMTVGCALLLTCGLMYILFYGCMGLTGLLKQQRSFSPDAAAGHQRKQKPLTYPVEVEYTDSATAVSGAAASGFNGVRREVSRAAAKEGSSEPGTCGTVSAHAGKSLSYEDLGWAVLRTLADVLAAIAGSFDSPAGDAGVRLHPNGPLTPFEAPFAGVRRLDLLVLSCAGFALSSCGVVLFGASTASASARSQRVIAGSGGCGNRDSSARAAGQRGSAATALKGSESGAAHPSAAAGDVKKNQ</sequence>
<keyword evidence="2" id="KW-1133">Transmembrane helix</keyword>
<dbReference type="AlphaFoldDB" id="A0A1E1J0C4"/>
<feature type="compositionally biased region" description="Low complexity" evidence="1">
    <location>
        <begin position="294"/>
        <end position="306"/>
    </location>
</feature>
<organism evidence="3">
    <name type="scientific">Leishmania guyanensis</name>
    <dbReference type="NCBI Taxonomy" id="5670"/>
    <lineage>
        <taxon>Eukaryota</taxon>
        <taxon>Discoba</taxon>
        <taxon>Euglenozoa</taxon>
        <taxon>Kinetoplastea</taxon>
        <taxon>Metakinetoplastina</taxon>
        <taxon>Trypanosomatida</taxon>
        <taxon>Trypanosomatidae</taxon>
        <taxon>Leishmaniinae</taxon>
        <taxon>Leishmania</taxon>
        <taxon>Leishmania guyanensis species complex</taxon>
    </lineage>
</organism>
<evidence type="ECO:0000313" key="3">
    <source>
        <dbReference type="EMBL" id="CCM16141.1"/>
    </source>
</evidence>
<accession>A0A1E1J0C4</accession>
<feature type="transmembrane region" description="Helical" evidence="2">
    <location>
        <begin position="92"/>
        <end position="115"/>
    </location>
</feature>
<evidence type="ECO:0000256" key="1">
    <source>
        <dbReference type="SAM" id="MobiDB-lite"/>
    </source>
</evidence>
<feature type="region of interest" description="Disordered" evidence="1">
    <location>
        <begin position="283"/>
        <end position="328"/>
    </location>
</feature>
<reference evidence="3" key="1">
    <citation type="submission" date="2012-08" db="EMBL/GenBank/DDBJ databases">
        <title>Comparative genomics of metastatic and non-metastatic Leishmania guyanensis provides insights into polygenic factors involved in Leishmania RNA virus infection.</title>
        <authorList>
            <person name="Smith D."/>
            <person name="Hertz-Fowler C."/>
            <person name="Martin R."/>
            <person name="Dickens N."/>
            <person name="Fasel N."/>
            <person name="Falquet L."/>
            <person name="Beverley S."/>
            <person name="Zangger H."/>
            <person name="Calderon-Copete S."/>
            <person name="Mottram J."/>
            <person name="Xenarios I."/>
        </authorList>
    </citation>
    <scope>NUCLEOTIDE SEQUENCE</scope>
    <source>
        <strain evidence="3">MHOM/BR/75/M4147/SSU:IR2SAT-LUC</strain>
    </source>
</reference>
<evidence type="ECO:0000256" key="2">
    <source>
        <dbReference type="SAM" id="Phobius"/>
    </source>
</evidence>
<keyword evidence="2" id="KW-0472">Membrane</keyword>
<dbReference type="EMBL" id="CALQ01001013">
    <property type="protein sequence ID" value="CCM16141.1"/>
    <property type="molecule type" value="Genomic_DNA"/>
</dbReference>
<protein>
    <submittedName>
        <fullName evidence="3">Uncharacterized protein</fullName>
    </submittedName>
</protein>
<feature type="transmembrane region" description="Helical" evidence="2">
    <location>
        <begin position="61"/>
        <end position="80"/>
    </location>
</feature>
<name>A0A1E1J0C4_LEIGU</name>
<feature type="transmembrane region" description="Helical" evidence="2">
    <location>
        <begin position="12"/>
        <end position="29"/>
    </location>
</feature>
<proteinExistence type="predicted"/>
<gene>
    <name evidence="3" type="primary">LgM4147LRVhigh.25.01220.00940</name>
    <name evidence="3" type="ORF">BN36_2536490</name>
</gene>
<keyword evidence="2" id="KW-0812">Transmembrane</keyword>